<accession>A0A1C0AD80</accession>
<protein>
    <submittedName>
        <fullName evidence="1">Uncharacterized protein</fullName>
    </submittedName>
</protein>
<organism evidence="1 2">
    <name type="scientific">Orenia metallireducens</name>
    <dbReference type="NCBI Taxonomy" id="1413210"/>
    <lineage>
        <taxon>Bacteria</taxon>
        <taxon>Bacillati</taxon>
        <taxon>Bacillota</taxon>
        <taxon>Clostridia</taxon>
        <taxon>Halanaerobiales</taxon>
        <taxon>Halobacteroidaceae</taxon>
        <taxon>Orenia</taxon>
    </lineage>
</organism>
<dbReference type="EMBL" id="LWDV01000003">
    <property type="protein sequence ID" value="OCL28613.1"/>
    <property type="molecule type" value="Genomic_DNA"/>
</dbReference>
<dbReference type="OrthoDB" id="2732048at2"/>
<reference evidence="1 2" key="2">
    <citation type="submission" date="2016-08" db="EMBL/GenBank/DDBJ databases">
        <title>Orenia metallireducens sp. nov. strain Z6, a Novel Metal-reducing Firmicute from the Deep Subsurface.</title>
        <authorList>
            <person name="Maxim B.I."/>
            <person name="Kenneth K."/>
            <person name="Flynn T.M."/>
            <person name="Oloughlin E.J."/>
            <person name="Locke R.A."/>
            <person name="Weber J.R."/>
            <person name="Egan S.M."/>
            <person name="Mackie R.I."/>
            <person name="Cann I.K."/>
        </authorList>
    </citation>
    <scope>NUCLEOTIDE SEQUENCE [LARGE SCALE GENOMIC DNA]</scope>
    <source>
        <strain evidence="1 2">Z6</strain>
    </source>
</reference>
<proteinExistence type="predicted"/>
<keyword evidence="2" id="KW-1185">Reference proteome</keyword>
<dbReference type="RefSeq" id="WP_068714310.1">
    <property type="nucleotide sequence ID" value="NZ_LWDV01000003.1"/>
</dbReference>
<evidence type="ECO:0000313" key="2">
    <source>
        <dbReference type="Proteomes" id="UP000093514"/>
    </source>
</evidence>
<evidence type="ECO:0000313" key="1">
    <source>
        <dbReference type="EMBL" id="OCL28613.1"/>
    </source>
</evidence>
<dbReference type="AlphaFoldDB" id="A0A1C0AD80"/>
<dbReference type="Proteomes" id="UP000093514">
    <property type="component" value="Unassembled WGS sequence"/>
</dbReference>
<gene>
    <name evidence="1" type="ORF">U472_00200</name>
</gene>
<name>A0A1C0AD80_9FIRM</name>
<reference evidence="2" key="1">
    <citation type="submission" date="2016-07" db="EMBL/GenBank/DDBJ databases">
        <authorList>
            <person name="Florea S."/>
            <person name="Webb J.S."/>
            <person name="Jaromczyk J."/>
            <person name="Schardl C.L."/>
        </authorList>
    </citation>
    <scope>NUCLEOTIDE SEQUENCE [LARGE SCALE GENOMIC DNA]</scope>
    <source>
        <strain evidence="2">Z6</strain>
    </source>
</reference>
<comment type="caution">
    <text evidence="1">The sequence shown here is derived from an EMBL/GenBank/DDBJ whole genome shotgun (WGS) entry which is preliminary data.</text>
</comment>
<sequence length="158" mass="16414">MPAPIVSWYDPNNNAVSQWNIGTVDAGSVSADFTVDIWNNKGGTNDVSTMQNCQITTKDSAGGNTGELVTDTWIKARCDSLQNGSADTFGAIGGTITKTIEAEGATNPGEISGLANTGDPNAAADNANFARVTLHAEVPPTATAGNVVFLTRVSYQYV</sequence>